<evidence type="ECO:0000313" key="2">
    <source>
        <dbReference type="Proteomes" id="UP001283361"/>
    </source>
</evidence>
<evidence type="ECO:0000313" key="1">
    <source>
        <dbReference type="EMBL" id="KAK3697448.1"/>
    </source>
</evidence>
<reference evidence="1" key="1">
    <citation type="journal article" date="2023" name="G3 (Bethesda)">
        <title>A reference genome for the long-term kleptoplast-retaining sea slug Elysia crispata morphotype clarki.</title>
        <authorList>
            <person name="Eastman K.E."/>
            <person name="Pendleton A.L."/>
            <person name="Shaikh M.A."/>
            <person name="Suttiyut T."/>
            <person name="Ogas R."/>
            <person name="Tomko P."/>
            <person name="Gavelis G."/>
            <person name="Widhalm J.R."/>
            <person name="Wisecaver J.H."/>
        </authorList>
    </citation>
    <scope>NUCLEOTIDE SEQUENCE</scope>
    <source>
        <strain evidence="1">ECLA1</strain>
    </source>
</reference>
<dbReference type="EMBL" id="JAWDGP010008010">
    <property type="protein sequence ID" value="KAK3697448.1"/>
    <property type="molecule type" value="Genomic_DNA"/>
</dbReference>
<sequence>MTSTQSEYTWRSMEFLPGTVLMSQSTHLPLFERHRQSVALCEPVQEPTQFGCNNGVVLYPAGFNSVNVS</sequence>
<proteinExistence type="predicted"/>
<name>A0AAE0XNC3_9GAST</name>
<gene>
    <name evidence="1" type="ORF">RRG08_031212</name>
</gene>
<dbReference type="AlphaFoldDB" id="A0AAE0XNC3"/>
<comment type="caution">
    <text evidence="1">The sequence shown here is derived from an EMBL/GenBank/DDBJ whole genome shotgun (WGS) entry which is preliminary data.</text>
</comment>
<keyword evidence="2" id="KW-1185">Reference proteome</keyword>
<dbReference type="Proteomes" id="UP001283361">
    <property type="component" value="Unassembled WGS sequence"/>
</dbReference>
<protein>
    <submittedName>
        <fullName evidence="1">Uncharacterized protein</fullName>
    </submittedName>
</protein>
<organism evidence="1 2">
    <name type="scientific">Elysia crispata</name>
    <name type="common">lettuce slug</name>
    <dbReference type="NCBI Taxonomy" id="231223"/>
    <lineage>
        <taxon>Eukaryota</taxon>
        <taxon>Metazoa</taxon>
        <taxon>Spiralia</taxon>
        <taxon>Lophotrochozoa</taxon>
        <taxon>Mollusca</taxon>
        <taxon>Gastropoda</taxon>
        <taxon>Heterobranchia</taxon>
        <taxon>Euthyneura</taxon>
        <taxon>Panpulmonata</taxon>
        <taxon>Sacoglossa</taxon>
        <taxon>Placobranchoidea</taxon>
        <taxon>Plakobranchidae</taxon>
        <taxon>Elysia</taxon>
    </lineage>
</organism>
<accession>A0AAE0XNC3</accession>